<dbReference type="SUPFAM" id="SSF53300">
    <property type="entry name" value="vWA-like"/>
    <property type="match status" value="1"/>
</dbReference>
<dbReference type="RefSeq" id="WP_168206595.1">
    <property type="nucleotide sequence ID" value="NZ_CP036339.1"/>
</dbReference>
<dbReference type="Gene3D" id="3.40.50.410">
    <property type="entry name" value="von Willebrand factor, type A domain"/>
    <property type="match status" value="1"/>
</dbReference>
<feature type="chain" id="PRO_5021964611" evidence="1">
    <location>
        <begin position="20"/>
        <end position="360"/>
    </location>
</feature>
<reference evidence="3 4" key="1">
    <citation type="submission" date="2019-02" db="EMBL/GenBank/DDBJ databases">
        <title>Deep-cultivation of Planctomycetes and their phenomic and genomic characterization uncovers novel biology.</title>
        <authorList>
            <person name="Wiegand S."/>
            <person name="Jogler M."/>
            <person name="Boedeker C."/>
            <person name="Pinto D."/>
            <person name="Vollmers J."/>
            <person name="Rivas-Marin E."/>
            <person name="Kohn T."/>
            <person name="Peeters S.H."/>
            <person name="Heuer A."/>
            <person name="Rast P."/>
            <person name="Oberbeckmann S."/>
            <person name="Bunk B."/>
            <person name="Jeske O."/>
            <person name="Meyerdierks A."/>
            <person name="Storesund J.E."/>
            <person name="Kallscheuer N."/>
            <person name="Luecker S."/>
            <person name="Lage O.M."/>
            <person name="Pohl T."/>
            <person name="Merkel B.J."/>
            <person name="Hornburger P."/>
            <person name="Mueller R.-W."/>
            <person name="Bruemmer F."/>
            <person name="Labrenz M."/>
            <person name="Spormann A.M."/>
            <person name="Op den Camp H."/>
            <person name="Overmann J."/>
            <person name="Amann R."/>
            <person name="Jetten M.S.M."/>
            <person name="Mascher T."/>
            <person name="Medema M.H."/>
            <person name="Devos D.P."/>
            <person name="Kaster A.-K."/>
            <person name="Ovreas L."/>
            <person name="Rohde M."/>
            <person name="Galperin M.Y."/>
            <person name="Jogler C."/>
        </authorList>
    </citation>
    <scope>NUCLEOTIDE SEQUENCE [LARGE SCALE GENOMIC DNA]</scope>
    <source>
        <strain evidence="3 4">I41</strain>
    </source>
</reference>
<feature type="signal peptide" evidence="1">
    <location>
        <begin position="1"/>
        <end position="19"/>
    </location>
</feature>
<dbReference type="PROSITE" id="PS50234">
    <property type="entry name" value="VWFA"/>
    <property type="match status" value="1"/>
</dbReference>
<sequence length="360" mass="37624" precursor="true">MLALIAICLPLFIIAAAFAVDVAYMQLARTELRTATDAAARAGAKTLSMSQNETTARAAAVAAAAKNNVAGKPLKLTNDQIEIGKGTQANSTSRFKFTVGGAQPNAVRVTGKRTAASAAGPVGLLLGRMLGVTTFEPVHIAASTQLDRDICLVVDRSGSMMESVDGSKVSGNSCSKPDMKKSRWGALYTAVNAFVAELDKTLQEEQCALVTYSSKGSGCGYNFTTSDINCALNFNYQSIRNEMDTLSGKPVQGNTAIGAGIDNGVKVLTSASVRPFAVRTMVVMTDGLHNSGGDPVTAAKKAAAKNITINTVTFSTGADISRMRKVAEATGGKHFHADNASELEAIFREIASTLPVMLTD</sequence>
<dbReference type="KEGG" id="llh:I41_02030"/>
<organism evidence="3 4">
    <name type="scientific">Lacipirellula limnantheis</name>
    <dbReference type="NCBI Taxonomy" id="2528024"/>
    <lineage>
        <taxon>Bacteria</taxon>
        <taxon>Pseudomonadati</taxon>
        <taxon>Planctomycetota</taxon>
        <taxon>Planctomycetia</taxon>
        <taxon>Pirellulales</taxon>
        <taxon>Lacipirellulaceae</taxon>
        <taxon>Lacipirellula</taxon>
    </lineage>
</organism>
<gene>
    <name evidence="3" type="ORF">I41_02030</name>
</gene>
<keyword evidence="4" id="KW-1185">Reference proteome</keyword>
<dbReference type="EMBL" id="CP036339">
    <property type="protein sequence ID" value="QDT71048.1"/>
    <property type="molecule type" value="Genomic_DNA"/>
</dbReference>
<dbReference type="Pfam" id="PF00092">
    <property type="entry name" value="VWA"/>
    <property type="match status" value="1"/>
</dbReference>
<evidence type="ECO:0000259" key="2">
    <source>
        <dbReference type="PROSITE" id="PS50234"/>
    </source>
</evidence>
<protein>
    <submittedName>
        <fullName evidence="3">von Willebrand factor type A domain protein</fullName>
    </submittedName>
</protein>
<proteinExistence type="predicted"/>
<dbReference type="Proteomes" id="UP000317909">
    <property type="component" value="Chromosome"/>
</dbReference>
<evidence type="ECO:0000256" key="1">
    <source>
        <dbReference type="SAM" id="SignalP"/>
    </source>
</evidence>
<dbReference type="InterPro" id="IPR036465">
    <property type="entry name" value="vWFA_dom_sf"/>
</dbReference>
<dbReference type="SMART" id="SM00327">
    <property type="entry name" value="VWA"/>
    <property type="match status" value="1"/>
</dbReference>
<dbReference type="AlphaFoldDB" id="A0A517TRR6"/>
<dbReference type="InterPro" id="IPR002035">
    <property type="entry name" value="VWF_A"/>
</dbReference>
<dbReference type="InterPro" id="IPR028087">
    <property type="entry name" value="Tad_N"/>
</dbReference>
<evidence type="ECO:0000313" key="3">
    <source>
        <dbReference type="EMBL" id="QDT71048.1"/>
    </source>
</evidence>
<dbReference type="Pfam" id="PF13400">
    <property type="entry name" value="Tad"/>
    <property type="match status" value="1"/>
</dbReference>
<evidence type="ECO:0000313" key="4">
    <source>
        <dbReference type="Proteomes" id="UP000317909"/>
    </source>
</evidence>
<name>A0A517TRR6_9BACT</name>
<keyword evidence="1" id="KW-0732">Signal</keyword>
<accession>A0A517TRR6</accession>
<feature type="domain" description="VWFA" evidence="2">
    <location>
        <begin position="149"/>
        <end position="350"/>
    </location>
</feature>